<keyword evidence="2" id="KW-0812">Transmembrane</keyword>
<proteinExistence type="predicted"/>
<evidence type="ECO:0000313" key="3">
    <source>
        <dbReference type="EMBL" id="RRH68863.1"/>
    </source>
</evidence>
<feature type="compositionally biased region" description="Basic and acidic residues" evidence="1">
    <location>
        <begin position="108"/>
        <end position="117"/>
    </location>
</feature>
<dbReference type="AlphaFoldDB" id="A0A3P3D363"/>
<protein>
    <submittedName>
        <fullName evidence="3">Uncharacterized protein</fullName>
    </submittedName>
</protein>
<feature type="transmembrane region" description="Helical" evidence="2">
    <location>
        <begin position="39"/>
        <end position="61"/>
    </location>
</feature>
<comment type="caution">
    <text evidence="3">The sequence shown here is derived from an EMBL/GenBank/DDBJ whole genome shotgun (WGS) entry which is preliminary data.</text>
</comment>
<keyword evidence="4" id="KW-1185">Reference proteome</keyword>
<keyword evidence="2" id="KW-0472">Membrane</keyword>
<feature type="region of interest" description="Disordered" evidence="1">
    <location>
        <begin position="83"/>
        <end position="117"/>
    </location>
</feature>
<evidence type="ECO:0000256" key="2">
    <source>
        <dbReference type="SAM" id="Phobius"/>
    </source>
</evidence>
<dbReference type="RefSeq" id="WP_124966766.1">
    <property type="nucleotide sequence ID" value="NZ_RRAZ01000053.1"/>
</dbReference>
<dbReference type="EMBL" id="RRAZ01000053">
    <property type="protein sequence ID" value="RRH68863.1"/>
    <property type="molecule type" value="Genomic_DNA"/>
</dbReference>
<gene>
    <name evidence="3" type="ORF">EG244_19165</name>
</gene>
<keyword evidence="2" id="KW-1133">Transmembrane helix</keyword>
<organism evidence="3 4">
    <name type="scientific">Falsigemmobacter faecalis</name>
    <dbReference type="NCBI Taxonomy" id="2488730"/>
    <lineage>
        <taxon>Bacteria</taxon>
        <taxon>Pseudomonadati</taxon>
        <taxon>Pseudomonadota</taxon>
        <taxon>Alphaproteobacteria</taxon>
        <taxon>Rhodobacterales</taxon>
        <taxon>Paracoccaceae</taxon>
        <taxon>Falsigemmobacter</taxon>
    </lineage>
</organism>
<sequence>MRLLPATFYVNDLICLARSGLALVPGVRAFPVTSNDAPAVFLLLMLAVFAGVADSVVNLILHDFAQSWRVAFLCCRSGPLWPSARRRGGPGRNHDRRLAELRGISAAHGKDRARDGP</sequence>
<accession>A0A3P3D363</accession>
<reference evidence="3 4" key="1">
    <citation type="submission" date="2018-11" db="EMBL/GenBank/DDBJ databases">
        <title>Gemmobacter sp. nov., YIM 102744-1 draft genome.</title>
        <authorList>
            <person name="Li G."/>
            <person name="Jiang Y."/>
        </authorList>
    </citation>
    <scope>NUCLEOTIDE SEQUENCE [LARGE SCALE GENOMIC DNA]</scope>
    <source>
        <strain evidence="3 4">YIM 102744-1</strain>
    </source>
</reference>
<evidence type="ECO:0000313" key="4">
    <source>
        <dbReference type="Proteomes" id="UP000282125"/>
    </source>
</evidence>
<dbReference type="Proteomes" id="UP000282125">
    <property type="component" value="Unassembled WGS sequence"/>
</dbReference>
<name>A0A3P3D363_9RHOB</name>
<evidence type="ECO:0000256" key="1">
    <source>
        <dbReference type="SAM" id="MobiDB-lite"/>
    </source>
</evidence>